<dbReference type="InterPro" id="IPR007367">
    <property type="entry name" value="DUF433"/>
</dbReference>
<sequence>MSSKNEIKLREKLIMQLEDYFLFISENDIRIKGHRLGIDNVLFYFLEGYSPEEINAIYPDLSLEKIYATITYYLQNQQKIDAYLLRLQNWRETRYQESLKNLSPQREKMRKIKQQRQDSIKV</sequence>
<evidence type="ECO:0000313" key="2">
    <source>
        <dbReference type="EMBL" id="GCL52420.1"/>
    </source>
</evidence>
<name>A0A6H9GXW4_MICAE</name>
<protein>
    <recommendedName>
        <fullName evidence="4">DUF433 domain-containing protein</fullName>
    </recommendedName>
</protein>
<dbReference type="InterPro" id="IPR009057">
    <property type="entry name" value="Homeodomain-like_sf"/>
</dbReference>
<dbReference type="EMBL" id="BJCI01000105">
    <property type="protein sequence ID" value="GCL52420.1"/>
    <property type="molecule type" value="Genomic_DNA"/>
</dbReference>
<proteinExistence type="predicted"/>
<dbReference type="SUPFAM" id="SSF46689">
    <property type="entry name" value="Homeodomain-like"/>
    <property type="match status" value="1"/>
</dbReference>
<dbReference type="Proteomes" id="UP000435041">
    <property type="component" value="Unassembled WGS sequence"/>
</dbReference>
<reference evidence="2 3" key="1">
    <citation type="submission" date="2019-02" db="EMBL/GenBank/DDBJ databases">
        <title>Draft genome sequence of Arthrospira platensis NIES-3804.</title>
        <authorList>
            <person name="Yamaguchi H."/>
            <person name="Suzuki S."/>
            <person name="Kawachi M."/>
        </authorList>
    </citation>
    <scope>NUCLEOTIDE SEQUENCE [LARGE SCALE GENOMIC DNA]</scope>
    <source>
        <strain evidence="2 3">NIES-3804</strain>
    </source>
</reference>
<dbReference type="InterPro" id="IPR036388">
    <property type="entry name" value="WH-like_DNA-bd_sf"/>
</dbReference>
<evidence type="ECO:0000256" key="1">
    <source>
        <dbReference type="SAM" id="MobiDB-lite"/>
    </source>
</evidence>
<accession>A0A6H9GXW4</accession>
<dbReference type="Pfam" id="PF04255">
    <property type="entry name" value="DUF433"/>
    <property type="match status" value="1"/>
</dbReference>
<evidence type="ECO:0008006" key="4">
    <source>
        <dbReference type="Google" id="ProtNLM"/>
    </source>
</evidence>
<evidence type="ECO:0000313" key="3">
    <source>
        <dbReference type="Proteomes" id="UP000435041"/>
    </source>
</evidence>
<dbReference type="Gene3D" id="1.10.10.10">
    <property type="entry name" value="Winged helix-like DNA-binding domain superfamily/Winged helix DNA-binding domain"/>
    <property type="match status" value="1"/>
</dbReference>
<feature type="region of interest" description="Disordered" evidence="1">
    <location>
        <begin position="101"/>
        <end position="122"/>
    </location>
</feature>
<comment type="caution">
    <text evidence="2">The sequence shown here is derived from an EMBL/GenBank/DDBJ whole genome shotgun (WGS) entry which is preliminary data.</text>
</comment>
<organism evidence="2 3">
    <name type="scientific">Microcystis aeruginosa NIES-3804</name>
    <dbReference type="NCBI Taxonomy" id="2517783"/>
    <lineage>
        <taxon>Bacteria</taxon>
        <taxon>Bacillati</taxon>
        <taxon>Cyanobacteriota</taxon>
        <taxon>Cyanophyceae</taxon>
        <taxon>Oscillatoriophycideae</taxon>
        <taxon>Chroococcales</taxon>
        <taxon>Microcystaceae</taxon>
        <taxon>Microcystis</taxon>
    </lineage>
</organism>
<dbReference type="AlphaFoldDB" id="A0A6H9GXW4"/>
<gene>
    <name evidence="2" type="ORF">NIES3804_40100</name>
</gene>